<dbReference type="KEGG" id="lbn:LBUCD034_0912"/>
<feature type="compositionally biased region" description="Low complexity" evidence="1">
    <location>
        <begin position="30"/>
        <end position="40"/>
    </location>
</feature>
<sequence>MKLSKVASLLSVAVLGVTLSACGNTKSSKENSSSKTMTSKVAAKKPQVLHDKFHVKKISSKTIYPKKGDWMKGPEGQRVTYLTSLQDIPNQTVHGMKLFNTQYAVIAMENLSSDNEYNSMQPDAKTVFPNNGDFPKSLTGKTIILLHLESDFQNNTSKPLNYDGFSGYAGGNFDWTTDNGVQIDHSSLQVNDETNSLTVQPHKTVQDKSMDAILCYGNDVQDAYKKINSKHLTIKTAGVSTEEESQLGGIRTLKLNIK</sequence>
<proteinExistence type="predicted"/>
<feature type="region of interest" description="Disordered" evidence="1">
    <location>
        <begin position="24"/>
        <end position="44"/>
    </location>
</feature>
<name>J9W4N9_LENBU</name>
<evidence type="ECO:0000256" key="1">
    <source>
        <dbReference type="SAM" id="MobiDB-lite"/>
    </source>
</evidence>
<dbReference type="STRING" id="1071400.LBUCD034_0912"/>
<dbReference type="Proteomes" id="UP000007332">
    <property type="component" value="Chromosome"/>
</dbReference>
<accession>J9W4N9</accession>
<dbReference type="PROSITE" id="PS51257">
    <property type="entry name" value="PROKAR_LIPOPROTEIN"/>
    <property type="match status" value="1"/>
</dbReference>
<evidence type="ECO:0000256" key="2">
    <source>
        <dbReference type="SAM" id="SignalP"/>
    </source>
</evidence>
<evidence type="ECO:0000313" key="4">
    <source>
        <dbReference type="Proteomes" id="UP000007332"/>
    </source>
</evidence>
<dbReference type="EMBL" id="CP003043">
    <property type="protein sequence ID" value="AFR99959.1"/>
    <property type="molecule type" value="Genomic_DNA"/>
</dbReference>
<dbReference type="AlphaFoldDB" id="J9W4N9"/>
<evidence type="ECO:0000313" key="3">
    <source>
        <dbReference type="EMBL" id="AFR99959.1"/>
    </source>
</evidence>
<feature type="signal peptide" evidence="2">
    <location>
        <begin position="1"/>
        <end position="23"/>
    </location>
</feature>
<keyword evidence="2" id="KW-0732">Signal</keyword>
<keyword evidence="4" id="KW-1185">Reference proteome</keyword>
<protein>
    <recommendedName>
        <fullName evidence="5">Lipoprotein</fullName>
    </recommendedName>
</protein>
<evidence type="ECO:0008006" key="5">
    <source>
        <dbReference type="Google" id="ProtNLM"/>
    </source>
</evidence>
<organism evidence="3 4">
    <name type="scientific">Lentilactobacillus buchneri subsp. silagei CD034</name>
    <dbReference type="NCBI Taxonomy" id="1071400"/>
    <lineage>
        <taxon>Bacteria</taxon>
        <taxon>Bacillati</taxon>
        <taxon>Bacillota</taxon>
        <taxon>Bacilli</taxon>
        <taxon>Lactobacillales</taxon>
        <taxon>Lactobacillaceae</taxon>
        <taxon>Lentilactobacillus</taxon>
        <taxon>Lentilactobacillus buchneri subsp. silagei</taxon>
    </lineage>
</organism>
<feature type="chain" id="PRO_5038388201" description="Lipoprotein" evidence="2">
    <location>
        <begin position="24"/>
        <end position="258"/>
    </location>
</feature>
<gene>
    <name evidence="3" type="ORF">LBUCD034_0912</name>
</gene>
<dbReference type="RefSeq" id="WP_014939741.1">
    <property type="nucleotide sequence ID" value="NC_018610.1"/>
</dbReference>
<reference evidence="3 4" key="1">
    <citation type="journal article" date="2012" name="J. Biotechnol.">
        <title>Insights into the completely annotated genome of Lactobacillus buchneri CD034, a strain isolated from stable grass silage.</title>
        <authorList>
            <person name="Heinl S."/>
            <person name="Wibberg D."/>
            <person name="Eikmeyer F."/>
            <person name="Szczepanowski R."/>
            <person name="Blom J."/>
            <person name="Linke B."/>
            <person name="Goesmann A."/>
            <person name="Grabherr R."/>
            <person name="Schwab H."/>
            <person name="Puhler A."/>
            <person name="Schluter A."/>
        </authorList>
    </citation>
    <scope>NUCLEOTIDE SEQUENCE [LARGE SCALE GENOMIC DNA]</scope>
    <source>
        <strain evidence="3 4">CD034</strain>
    </source>
</reference>
<dbReference type="PATRIC" id="fig|1071400.3.peg.868"/>
<dbReference type="HOGENOM" id="CLU_1076841_0_0_9"/>